<comment type="caution">
    <text evidence="1">The sequence shown here is derived from an EMBL/GenBank/DDBJ whole genome shotgun (WGS) entry which is preliminary data.</text>
</comment>
<name>A0ABT8WI60_9FLAO</name>
<gene>
    <name evidence="1" type="ORF">Q4Q40_00765</name>
</gene>
<organism evidence="1 2">
    <name type="scientific">Flavivirga jejuensis</name>
    <dbReference type="NCBI Taxonomy" id="870487"/>
    <lineage>
        <taxon>Bacteria</taxon>
        <taxon>Pseudomonadati</taxon>
        <taxon>Bacteroidota</taxon>
        <taxon>Flavobacteriia</taxon>
        <taxon>Flavobacteriales</taxon>
        <taxon>Flavobacteriaceae</taxon>
        <taxon>Flavivirga</taxon>
    </lineage>
</organism>
<evidence type="ECO:0000313" key="1">
    <source>
        <dbReference type="EMBL" id="MDO5972699.1"/>
    </source>
</evidence>
<sequence length="97" mass="11577">MKNGRRRKKTEILQQRRLLFNKVCSELDLKDFLVSEIKKYGGEPESGNNITILARQHAYLIRREFKGKTIDERICNRRRALIYSKVELKRTIKDLVK</sequence>
<accession>A0ABT8WI60</accession>
<keyword evidence="2" id="KW-1185">Reference proteome</keyword>
<proteinExistence type="predicted"/>
<reference evidence="1" key="1">
    <citation type="submission" date="2023-07" db="EMBL/GenBank/DDBJ databases">
        <title>Two novel species in the genus Flavivirga.</title>
        <authorList>
            <person name="Kwon K."/>
        </authorList>
    </citation>
    <scope>NUCLEOTIDE SEQUENCE</scope>
    <source>
        <strain evidence="1">KACC 14158</strain>
    </source>
</reference>
<dbReference type="RefSeq" id="WP_303299762.1">
    <property type="nucleotide sequence ID" value="NZ_BAABDA010000042.1"/>
</dbReference>
<evidence type="ECO:0000313" key="2">
    <source>
        <dbReference type="Proteomes" id="UP001176806"/>
    </source>
</evidence>
<dbReference type="Proteomes" id="UP001176806">
    <property type="component" value="Unassembled WGS sequence"/>
</dbReference>
<protein>
    <submittedName>
        <fullName evidence="1">Uncharacterized protein</fullName>
    </submittedName>
</protein>
<dbReference type="EMBL" id="JAUOEL010000001">
    <property type="protein sequence ID" value="MDO5972699.1"/>
    <property type="molecule type" value="Genomic_DNA"/>
</dbReference>